<dbReference type="InterPro" id="IPR044492">
    <property type="entry name" value="P_typ_ATPase_HD_dom"/>
</dbReference>
<dbReference type="PRINTS" id="PR00942">
    <property type="entry name" value="CUATPASEI"/>
</dbReference>
<feature type="region of interest" description="Disordered" evidence="18">
    <location>
        <begin position="186"/>
        <end position="205"/>
    </location>
</feature>
<evidence type="ECO:0000256" key="16">
    <source>
        <dbReference type="ARBA" id="ARBA00023136"/>
    </source>
</evidence>
<dbReference type="InterPro" id="IPR023299">
    <property type="entry name" value="ATPase_P-typ_cyto_dom_N"/>
</dbReference>
<dbReference type="GO" id="GO:0005802">
    <property type="term" value="C:trans-Golgi network"/>
    <property type="evidence" value="ECO:0007669"/>
    <property type="project" value="TreeGrafter"/>
</dbReference>
<keyword evidence="21" id="KW-1185">Reference proteome</keyword>
<feature type="transmembrane region" description="Helical" evidence="17">
    <location>
        <begin position="374"/>
        <end position="393"/>
    </location>
</feature>
<dbReference type="AlphaFoldDB" id="A0A2G8KZM1"/>
<dbReference type="GO" id="GO:0060003">
    <property type="term" value="P:copper ion export"/>
    <property type="evidence" value="ECO:0007669"/>
    <property type="project" value="TreeGrafter"/>
</dbReference>
<feature type="transmembrane region" description="Helical" evidence="17">
    <location>
        <begin position="399"/>
        <end position="422"/>
    </location>
</feature>
<evidence type="ECO:0000256" key="1">
    <source>
        <dbReference type="ARBA" id="ARBA00004166"/>
    </source>
</evidence>
<gene>
    <name evidence="20" type="ORF">BSL78_09777</name>
</gene>
<organism evidence="20 21">
    <name type="scientific">Stichopus japonicus</name>
    <name type="common">Sea cucumber</name>
    <dbReference type="NCBI Taxonomy" id="307972"/>
    <lineage>
        <taxon>Eukaryota</taxon>
        <taxon>Metazoa</taxon>
        <taxon>Echinodermata</taxon>
        <taxon>Eleutherozoa</taxon>
        <taxon>Echinozoa</taxon>
        <taxon>Holothuroidea</taxon>
        <taxon>Aspidochirotacea</taxon>
        <taxon>Aspidochirotida</taxon>
        <taxon>Stichopodidae</taxon>
        <taxon>Apostichopus</taxon>
    </lineage>
</organism>
<dbReference type="SUPFAM" id="SSF81653">
    <property type="entry name" value="Calcium ATPase, transduction domain A"/>
    <property type="match status" value="1"/>
</dbReference>
<dbReference type="InterPro" id="IPR023298">
    <property type="entry name" value="ATPase_P-typ_TM_dom_sf"/>
</dbReference>
<dbReference type="SUPFAM" id="SSF56784">
    <property type="entry name" value="HAD-like"/>
    <property type="match status" value="1"/>
</dbReference>
<keyword evidence="9" id="KW-0187">Copper transport</keyword>
<dbReference type="GO" id="GO:0016887">
    <property type="term" value="F:ATP hydrolysis activity"/>
    <property type="evidence" value="ECO:0007669"/>
    <property type="project" value="InterPro"/>
</dbReference>
<keyword evidence="15" id="KW-0406">Ion transport</keyword>
<keyword evidence="4" id="KW-0813">Transport</keyword>
<feature type="transmembrane region" description="Helical" evidence="17">
    <location>
        <begin position="1032"/>
        <end position="1052"/>
    </location>
</feature>
<dbReference type="PANTHER" id="PTHR43520">
    <property type="entry name" value="ATP7, ISOFORM B"/>
    <property type="match status" value="1"/>
</dbReference>
<dbReference type="STRING" id="307972.A0A2G8KZM1"/>
<dbReference type="SFLD" id="SFLDF00027">
    <property type="entry name" value="p-type_atpase"/>
    <property type="match status" value="1"/>
</dbReference>
<dbReference type="PROSITE" id="PS00154">
    <property type="entry name" value="ATPASE_E1_E2"/>
    <property type="match status" value="1"/>
</dbReference>
<dbReference type="EC" id="7.2.2.8" evidence="3"/>
<evidence type="ECO:0000256" key="7">
    <source>
        <dbReference type="ARBA" id="ARBA00022737"/>
    </source>
</evidence>
<dbReference type="GO" id="GO:0140581">
    <property type="term" value="F:P-type monovalent copper transporter activity"/>
    <property type="evidence" value="ECO:0007669"/>
    <property type="project" value="UniProtKB-EC"/>
</dbReference>
<dbReference type="GO" id="GO:0005886">
    <property type="term" value="C:plasma membrane"/>
    <property type="evidence" value="ECO:0007669"/>
    <property type="project" value="TreeGrafter"/>
</dbReference>
<keyword evidence="7" id="KW-0677">Repeat</keyword>
<keyword evidence="13 17" id="KW-1133">Transmembrane helix</keyword>
<dbReference type="PRINTS" id="PR00119">
    <property type="entry name" value="CATATPASE"/>
</dbReference>
<dbReference type="InterPro" id="IPR036163">
    <property type="entry name" value="HMA_dom_sf"/>
</dbReference>
<evidence type="ECO:0000256" key="3">
    <source>
        <dbReference type="ARBA" id="ARBA00012517"/>
    </source>
</evidence>
<dbReference type="SFLD" id="SFLDS00003">
    <property type="entry name" value="Haloacid_Dehalogenase"/>
    <property type="match status" value="1"/>
</dbReference>
<dbReference type="InterPro" id="IPR008250">
    <property type="entry name" value="ATPase_P-typ_transduc_dom_A_sf"/>
</dbReference>
<dbReference type="FunFam" id="2.70.150.10:FF:000002">
    <property type="entry name" value="Copper-transporting ATPase 1, putative"/>
    <property type="match status" value="1"/>
</dbReference>
<dbReference type="NCBIfam" id="TIGR01525">
    <property type="entry name" value="ATPase-IB_hvy"/>
    <property type="match status" value="1"/>
</dbReference>
<feature type="domain" description="HMA" evidence="19">
    <location>
        <begin position="283"/>
        <end position="349"/>
    </location>
</feature>
<sequence length="1075" mass="115782">MEDVIIHVPASAIDQEGCQSPASTSSSNDEALKVGTEGRVIFSREGELTTVVSQGETVNRSNSCGYDGTDPSSESLKETSMNMGGRNSLVCEEAPVGKENIRFLVHLPPNKDITICIEPIEKVSGVHAVYVERDNSVVSVACESNQLKTVEKILCDLNFKPQEESARSQEERLEMMDKDVKATSNFEKSGQYAPLPPQEEEDDDREKTCNLNVQGMTCASCVNTIETQLSKQPGIYNVLVSLMGQRAEVKYNVQITDPNTIASFIFDMGFDVDILEERRGGEETLHLLIGGMTCASCVSTIEGKLSSQDGVISASVALATQQGSIKYNSDKIGARKIMELIEGAGFECSLNTDQNHATITSQHKKAIRKWRNSFLISLIFGLPVMITMIYFMVSKKVIMIIPGLSLENLIFFVCATCVQFLGGRYFYVQAYKSLKHGVANMDVLITMATTIAYTYSVVVVVVAIARKDPYSPMTFFDTPPMLLVFISLGRWLEHIAKAKTSDALSKLMSLQPTEATLVTVNDDMQILTDKQIQVELVQRGDYLRVLPGGKIPVDGRVVDGSSCVDESLITGESMPVVKKTGSNVIGGSINTNGNLLIEATHVGAESTLAQIVKLIQDAQTSKAPIQQIADKISGVFVPSILLLSITTLGIWMALGFTDPTRIPVQNHGEVNYSSETQLVLSFSFQVAIAVLAIACPCALGLATPTAVMVGTGVGAQNGILIKGGEPLEMAHKVKTIIFDKTGTITRGVPRVMLTKLFISQDDLTEAEFLAICGTAESGSEHPLGQAIVTHAKESGKKEDMSELNGQDEEIEPDIVMSTDPRDYEVLIGNRAWIKKNNLEITDEMDAALTAQERQGQTAVLVAIGGVLVGMIAIADTVKPEASHVIQILKGMGLEVVLLTGDNKITAETIAAQVGITKVFAQVLPQNKLEKVEEIQSTGQRVAMVGDGVNDSPALVQADVGIAIGTGTDVAVESGDIVLIKNDLLDVATAIHLSKKTVQRIRINFFFACIFNGVGIPIAAGVLSPVGVLLQPWMASAAMALSSVSVVTSSLFLKFYKKPTYPSLEAKEKPSKPAVV</sequence>
<dbReference type="Gene3D" id="3.30.70.100">
    <property type="match status" value="2"/>
</dbReference>
<dbReference type="OrthoDB" id="432719at2759"/>
<dbReference type="InterPro" id="IPR006121">
    <property type="entry name" value="HMA_dom"/>
</dbReference>
<keyword evidence="5 17" id="KW-0812">Transmembrane</keyword>
<comment type="subcellular location">
    <subcellularLocation>
        <location evidence="1">Golgi apparatus</location>
        <location evidence="1">trans-Golgi network membrane</location>
        <topology evidence="1">Multi-pass membrane protein</topology>
    </subcellularLocation>
    <subcellularLocation>
        <location evidence="17">Membrane</location>
    </subcellularLocation>
</comment>
<dbReference type="GO" id="GO:0005524">
    <property type="term" value="F:ATP binding"/>
    <property type="evidence" value="ECO:0007669"/>
    <property type="project" value="UniProtKB-UniRule"/>
</dbReference>
<dbReference type="GO" id="GO:0015677">
    <property type="term" value="P:copper ion import"/>
    <property type="evidence" value="ECO:0007669"/>
    <property type="project" value="TreeGrafter"/>
</dbReference>
<dbReference type="Proteomes" id="UP000230750">
    <property type="component" value="Unassembled WGS sequence"/>
</dbReference>
<keyword evidence="6 17" id="KW-0479">Metal-binding</keyword>
<dbReference type="CDD" id="cd02094">
    <property type="entry name" value="P-type_ATPase_Cu-like"/>
    <property type="match status" value="1"/>
</dbReference>
<comment type="similarity">
    <text evidence="2 17">Belongs to the cation transport ATPase (P-type) (TC 3.A.3) family. Type IB subfamily.</text>
</comment>
<accession>A0A2G8KZM1</accession>
<keyword evidence="16 17" id="KW-0472">Membrane</keyword>
<dbReference type="GO" id="GO:0043682">
    <property type="term" value="F:P-type divalent copper transporter activity"/>
    <property type="evidence" value="ECO:0007669"/>
    <property type="project" value="TreeGrafter"/>
</dbReference>
<name>A0A2G8KZM1_STIJA</name>
<protein>
    <recommendedName>
        <fullName evidence="3">P-type Cu(+) transporter</fullName>
        <ecNumber evidence="3">7.2.2.8</ecNumber>
    </recommendedName>
</protein>
<feature type="transmembrane region" description="Helical" evidence="17">
    <location>
        <begin position="443"/>
        <end position="464"/>
    </location>
</feature>
<feature type="transmembrane region" description="Helical" evidence="17">
    <location>
        <begin position="635"/>
        <end position="657"/>
    </location>
</feature>
<dbReference type="PROSITE" id="PS01047">
    <property type="entry name" value="HMA_1"/>
    <property type="match status" value="2"/>
</dbReference>
<evidence type="ECO:0000256" key="11">
    <source>
        <dbReference type="ARBA" id="ARBA00022842"/>
    </source>
</evidence>
<dbReference type="Gene3D" id="2.70.150.10">
    <property type="entry name" value="Calcium-transporting ATPase, cytoplasmic transduction domain A"/>
    <property type="match status" value="1"/>
</dbReference>
<feature type="domain" description="HMA" evidence="19">
    <location>
        <begin position="207"/>
        <end position="273"/>
    </location>
</feature>
<dbReference type="Pfam" id="PF00122">
    <property type="entry name" value="E1-E2_ATPase"/>
    <property type="match status" value="1"/>
</dbReference>
<dbReference type="InterPro" id="IPR001757">
    <property type="entry name" value="P_typ_ATPase"/>
</dbReference>
<keyword evidence="14" id="KW-0186">Copper</keyword>
<dbReference type="SFLD" id="SFLDG00002">
    <property type="entry name" value="C1.7:_P-type_atpase_like"/>
    <property type="match status" value="1"/>
</dbReference>
<dbReference type="NCBIfam" id="TIGR00003">
    <property type="entry name" value="copper ion binding protein"/>
    <property type="match status" value="1"/>
</dbReference>
<proteinExistence type="inferred from homology"/>
<evidence type="ECO:0000256" key="17">
    <source>
        <dbReference type="RuleBase" id="RU362081"/>
    </source>
</evidence>
<keyword evidence="10 17" id="KW-0067">ATP-binding</keyword>
<evidence type="ECO:0000256" key="13">
    <source>
        <dbReference type="ARBA" id="ARBA00022989"/>
    </source>
</evidence>
<dbReference type="InterPro" id="IPR059000">
    <property type="entry name" value="ATPase_P-type_domA"/>
</dbReference>
<evidence type="ECO:0000313" key="20">
    <source>
        <dbReference type="EMBL" id="PIK53360.1"/>
    </source>
</evidence>
<dbReference type="InterPro" id="IPR036412">
    <property type="entry name" value="HAD-like_sf"/>
</dbReference>
<evidence type="ECO:0000256" key="4">
    <source>
        <dbReference type="ARBA" id="ARBA00022448"/>
    </source>
</evidence>
<dbReference type="EMBL" id="MRZV01000291">
    <property type="protein sequence ID" value="PIK53360.1"/>
    <property type="molecule type" value="Genomic_DNA"/>
</dbReference>
<dbReference type="InterPro" id="IPR017969">
    <property type="entry name" value="Heavy-metal-associated_CS"/>
</dbReference>
<reference evidence="20 21" key="1">
    <citation type="journal article" date="2017" name="PLoS Biol.">
        <title>The sea cucumber genome provides insights into morphological evolution and visceral regeneration.</title>
        <authorList>
            <person name="Zhang X."/>
            <person name="Sun L."/>
            <person name="Yuan J."/>
            <person name="Sun Y."/>
            <person name="Gao Y."/>
            <person name="Zhang L."/>
            <person name="Li S."/>
            <person name="Dai H."/>
            <person name="Hamel J.F."/>
            <person name="Liu C."/>
            <person name="Yu Y."/>
            <person name="Liu S."/>
            <person name="Lin W."/>
            <person name="Guo K."/>
            <person name="Jin S."/>
            <person name="Xu P."/>
            <person name="Storey K.B."/>
            <person name="Huan P."/>
            <person name="Zhang T."/>
            <person name="Zhou Y."/>
            <person name="Zhang J."/>
            <person name="Lin C."/>
            <person name="Li X."/>
            <person name="Xing L."/>
            <person name="Huo D."/>
            <person name="Sun M."/>
            <person name="Wang L."/>
            <person name="Mercier A."/>
            <person name="Li F."/>
            <person name="Yang H."/>
            <person name="Xiang J."/>
        </authorList>
    </citation>
    <scope>NUCLEOTIDE SEQUENCE [LARGE SCALE GENOMIC DNA]</scope>
    <source>
        <strain evidence="20">Shaxun</strain>
        <tissue evidence="20">Muscle</tissue>
    </source>
</reference>
<dbReference type="InterPro" id="IPR018303">
    <property type="entry name" value="ATPase_P-typ_P_site"/>
</dbReference>
<dbReference type="SUPFAM" id="SSF55008">
    <property type="entry name" value="HMA, heavy metal-associated domain"/>
    <property type="match status" value="2"/>
</dbReference>
<dbReference type="SUPFAM" id="SSF81660">
    <property type="entry name" value="Metal cation-transporting ATPase, ATP-binding domain N"/>
    <property type="match status" value="1"/>
</dbReference>
<keyword evidence="12" id="KW-1278">Translocase</keyword>
<dbReference type="InterPro" id="IPR027256">
    <property type="entry name" value="P-typ_ATPase_IB"/>
</dbReference>
<evidence type="ECO:0000256" key="9">
    <source>
        <dbReference type="ARBA" id="ARBA00022796"/>
    </source>
</evidence>
<keyword evidence="8 17" id="KW-0547">Nucleotide-binding</keyword>
<evidence type="ECO:0000256" key="18">
    <source>
        <dbReference type="SAM" id="MobiDB-lite"/>
    </source>
</evidence>
<evidence type="ECO:0000256" key="15">
    <source>
        <dbReference type="ARBA" id="ARBA00023065"/>
    </source>
</evidence>
<dbReference type="InterPro" id="IPR006122">
    <property type="entry name" value="HMA_Cu_ion-bd"/>
</dbReference>
<dbReference type="Gene3D" id="3.40.1110.10">
    <property type="entry name" value="Calcium-transporting ATPase, cytoplasmic domain N"/>
    <property type="match status" value="1"/>
</dbReference>
<dbReference type="Gene3D" id="3.40.50.1000">
    <property type="entry name" value="HAD superfamily/HAD-like"/>
    <property type="match status" value="1"/>
</dbReference>
<dbReference type="Pfam" id="PF00403">
    <property type="entry name" value="HMA"/>
    <property type="match status" value="2"/>
</dbReference>
<dbReference type="GO" id="GO:0006878">
    <property type="term" value="P:intracellular copper ion homeostasis"/>
    <property type="evidence" value="ECO:0007669"/>
    <property type="project" value="TreeGrafter"/>
</dbReference>
<evidence type="ECO:0000256" key="6">
    <source>
        <dbReference type="ARBA" id="ARBA00022723"/>
    </source>
</evidence>
<evidence type="ECO:0000256" key="14">
    <source>
        <dbReference type="ARBA" id="ARBA00023008"/>
    </source>
</evidence>
<dbReference type="FunFam" id="3.30.70.100:FF:000001">
    <property type="entry name" value="ATPase copper transporting beta"/>
    <property type="match status" value="2"/>
</dbReference>
<dbReference type="PANTHER" id="PTHR43520:SF8">
    <property type="entry name" value="P-TYPE CU(+) TRANSPORTER"/>
    <property type="match status" value="1"/>
</dbReference>
<evidence type="ECO:0000256" key="2">
    <source>
        <dbReference type="ARBA" id="ARBA00006024"/>
    </source>
</evidence>
<keyword evidence="11" id="KW-0460">Magnesium</keyword>
<feature type="transmembrane region" description="Helical" evidence="17">
    <location>
        <begin position="1004"/>
        <end position="1026"/>
    </location>
</feature>
<dbReference type="GO" id="GO:0005507">
    <property type="term" value="F:copper ion binding"/>
    <property type="evidence" value="ECO:0007669"/>
    <property type="project" value="InterPro"/>
</dbReference>
<dbReference type="FunFam" id="3.40.50.1000:FF:000031">
    <property type="entry name" value="Probable copper-transporting ATPase HMA5"/>
    <property type="match status" value="1"/>
</dbReference>
<evidence type="ECO:0000256" key="8">
    <source>
        <dbReference type="ARBA" id="ARBA00022741"/>
    </source>
</evidence>
<dbReference type="SUPFAM" id="SSF81665">
    <property type="entry name" value="Calcium ATPase, transmembrane domain M"/>
    <property type="match status" value="1"/>
</dbReference>
<evidence type="ECO:0000256" key="5">
    <source>
        <dbReference type="ARBA" id="ARBA00022692"/>
    </source>
</evidence>
<feature type="transmembrane region" description="Helical" evidence="17">
    <location>
        <begin position="677"/>
        <end position="702"/>
    </location>
</feature>
<comment type="caution">
    <text evidence="20">The sequence shown here is derived from an EMBL/GenBank/DDBJ whole genome shotgun (WGS) entry which is preliminary data.</text>
</comment>
<dbReference type="NCBIfam" id="TIGR01494">
    <property type="entry name" value="ATPase_P-type"/>
    <property type="match status" value="2"/>
</dbReference>
<evidence type="ECO:0000313" key="21">
    <source>
        <dbReference type="Proteomes" id="UP000230750"/>
    </source>
</evidence>
<dbReference type="PRINTS" id="PR00943">
    <property type="entry name" value="CUATPASE"/>
</dbReference>
<dbReference type="CDD" id="cd00371">
    <property type="entry name" value="HMA"/>
    <property type="match status" value="2"/>
</dbReference>
<evidence type="ECO:0000256" key="10">
    <source>
        <dbReference type="ARBA" id="ARBA00022840"/>
    </source>
</evidence>
<dbReference type="InterPro" id="IPR023214">
    <property type="entry name" value="HAD_sf"/>
</dbReference>
<evidence type="ECO:0000259" key="19">
    <source>
        <dbReference type="PROSITE" id="PS50846"/>
    </source>
</evidence>
<dbReference type="Pfam" id="PF00702">
    <property type="entry name" value="Hydrolase"/>
    <property type="match status" value="1"/>
</dbReference>
<dbReference type="PROSITE" id="PS50846">
    <property type="entry name" value="HMA_2"/>
    <property type="match status" value="2"/>
</dbReference>
<evidence type="ECO:0000256" key="12">
    <source>
        <dbReference type="ARBA" id="ARBA00022967"/>
    </source>
</evidence>